<dbReference type="Proteomes" id="UP000011087">
    <property type="component" value="Unassembled WGS sequence"/>
</dbReference>
<feature type="transmembrane region" description="Helical" evidence="2">
    <location>
        <begin position="441"/>
        <end position="469"/>
    </location>
</feature>
<name>L1IZ62_GUITC</name>
<sequence>MSSEPNFSRAESMEVDEGIQFFLDDDLLSATVNSSFAFEIDRRTSSNGSYLDFADSSSHEHAGAQVNGAEDVPSASRRNEEGDDGREQLLGGIQPEDRQTVIPTEEGGGGGGGGGGMQTQWRSRMLMVGLELVAFMTSVLLISLLFLLHNKFNATVHCFPADQIRRVRPDILQVRLAIKNVDYVDDVSRLLSQTSIARALGHQPRALDPSEAAQALTCDKKESRTRWKPFFSMLSRKQQSAQGRTNSSHVQGSAIKGRQETWGSAMWRRILGSGKRLEGLEEQAPSAASSGRAASPRTTYAYIFSKEKGFLMLSHRAMIDLNVSILNITIFEDDRCLGGGDLLSTWLISFVGLDSIVLNQFHTFFGGGYVHNVQTADLYNLNFARRSKKVEDVVYHKLGILCTSLVLAITTSTLVSFTLIETHARVLRFIVQLRHHNRHGASYLQLLLPHSLDSLAFLPIMIGVLMFLFEFFEDQVLAFLVFSLVWGNEIFRMVSPVVIEMMTMMVKVVVVVTMMSMIMIVKMMIIVVVMDLIMTTIVADQRFSYIAFACWASSFLTIILLFSNHVAPRSRYRRTSMHVTTTLYWSEQPQML</sequence>
<keyword evidence="2" id="KW-0472">Membrane</keyword>
<keyword evidence="2" id="KW-0812">Transmembrane</keyword>
<dbReference type="HOGENOM" id="CLU_461140_0_0_1"/>
<feature type="transmembrane region" description="Helical" evidence="2">
    <location>
        <begin position="506"/>
        <end position="539"/>
    </location>
</feature>
<dbReference type="GO" id="GO:1904294">
    <property type="term" value="P:positive regulation of ERAD pathway"/>
    <property type="evidence" value="ECO:0007669"/>
    <property type="project" value="TreeGrafter"/>
</dbReference>
<feature type="transmembrane region" description="Helical" evidence="2">
    <location>
        <begin position="398"/>
        <end position="420"/>
    </location>
</feature>
<dbReference type="GO" id="GO:0034976">
    <property type="term" value="P:response to endoplasmic reticulum stress"/>
    <property type="evidence" value="ECO:0007669"/>
    <property type="project" value="TreeGrafter"/>
</dbReference>
<evidence type="ECO:0000256" key="2">
    <source>
        <dbReference type="SAM" id="Phobius"/>
    </source>
</evidence>
<dbReference type="AlphaFoldDB" id="L1IZ62"/>
<gene>
    <name evidence="3" type="ORF">GUITHDRAFT_112853</name>
</gene>
<reference evidence="3 5" key="1">
    <citation type="journal article" date="2012" name="Nature">
        <title>Algal genomes reveal evolutionary mosaicism and the fate of nucleomorphs.</title>
        <authorList>
            <consortium name="DOE Joint Genome Institute"/>
            <person name="Curtis B.A."/>
            <person name="Tanifuji G."/>
            <person name="Burki F."/>
            <person name="Gruber A."/>
            <person name="Irimia M."/>
            <person name="Maruyama S."/>
            <person name="Arias M.C."/>
            <person name="Ball S.G."/>
            <person name="Gile G.H."/>
            <person name="Hirakawa Y."/>
            <person name="Hopkins J.F."/>
            <person name="Kuo A."/>
            <person name="Rensing S.A."/>
            <person name="Schmutz J."/>
            <person name="Symeonidi A."/>
            <person name="Elias M."/>
            <person name="Eveleigh R.J."/>
            <person name="Herman E.K."/>
            <person name="Klute M.J."/>
            <person name="Nakayama T."/>
            <person name="Obornik M."/>
            <person name="Reyes-Prieto A."/>
            <person name="Armbrust E.V."/>
            <person name="Aves S.J."/>
            <person name="Beiko R.G."/>
            <person name="Coutinho P."/>
            <person name="Dacks J.B."/>
            <person name="Durnford D.G."/>
            <person name="Fast N.M."/>
            <person name="Green B.R."/>
            <person name="Grisdale C.J."/>
            <person name="Hempel F."/>
            <person name="Henrissat B."/>
            <person name="Hoppner M.P."/>
            <person name="Ishida K."/>
            <person name="Kim E."/>
            <person name="Koreny L."/>
            <person name="Kroth P.G."/>
            <person name="Liu Y."/>
            <person name="Malik S.B."/>
            <person name="Maier U.G."/>
            <person name="McRose D."/>
            <person name="Mock T."/>
            <person name="Neilson J.A."/>
            <person name="Onodera N.T."/>
            <person name="Poole A.M."/>
            <person name="Pritham E.J."/>
            <person name="Richards T.A."/>
            <person name="Rocap G."/>
            <person name="Roy S.W."/>
            <person name="Sarai C."/>
            <person name="Schaack S."/>
            <person name="Shirato S."/>
            <person name="Slamovits C.H."/>
            <person name="Spencer D.F."/>
            <person name="Suzuki S."/>
            <person name="Worden A.Z."/>
            <person name="Zauner S."/>
            <person name="Barry K."/>
            <person name="Bell C."/>
            <person name="Bharti A.K."/>
            <person name="Crow J.A."/>
            <person name="Grimwood J."/>
            <person name="Kramer R."/>
            <person name="Lindquist E."/>
            <person name="Lucas S."/>
            <person name="Salamov A."/>
            <person name="McFadden G.I."/>
            <person name="Lane C.E."/>
            <person name="Keeling P.J."/>
            <person name="Gray M.W."/>
            <person name="Grigoriev I.V."/>
            <person name="Archibald J.M."/>
        </authorList>
    </citation>
    <scope>NUCLEOTIDE SEQUENCE</scope>
    <source>
        <strain evidence="3 5">CCMP2712</strain>
    </source>
</reference>
<proteinExistence type="predicted"/>
<keyword evidence="5" id="KW-1185">Reference proteome</keyword>
<feature type="transmembrane region" description="Helical" evidence="2">
    <location>
        <begin position="545"/>
        <end position="567"/>
    </location>
</feature>
<dbReference type="PANTHER" id="PTHR21650">
    <property type="entry name" value="MEMBRALIN/KINETOCHORE PROTEIN NUF2"/>
    <property type="match status" value="1"/>
</dbReference>
<accession>L1IZ62</accession>
<dbReference type="GeneID" id="17297768"/>
<evidence type="ECO:0000256" key="1">
    <source>
        <dbReference type="SAM" id="MobiDB-lite"/>
    </source>
</evidence>
<dbReference type="KEGG" id="gtt:GUITHDRAFT_112853"/>
<dbReference type="eggNOG" id="KOG2092">
    <property type="taxonomic scope" value="Eukaryota"/>
</dbReference>
<organism evidence="3">
    <name type="scientific">Guillardia theta (strain CCMP2712)</name>
    <name type="common">Cryptophyte</name>
    <dbReference type="NCBI Taxonomy" id="905079"/>
    <lineage>
        <taxon>Eukaryota</taxon>
        <taxon>Cryptophyceae</taxon>
        <taxon>Pyrenomonadales</taxon>
        <taxon>Geminigeraceae</taxon>
        <taxon>Guillardia</taxon>
    </lineage>
</organism>
<feature type="transmembrane region" description="Helical" evidence="2">
    <location>
        <begin position="126"/>
        <end position="148"/>
    </location>
</feature>
<feature type="region of interest" description="Disordered" evidence="1">
    <location>
        <begin position="61"/>
        <end position="117"/>
    </location>
</feature>
<dbReference type="EnsemblProtists" id="EKX41120">
    <property type="protein sequence ID" value="EKX41120"/>
    <property type="gene ID" value="GUITHDRAFT_112853"/>
</dbReference>
<dbReference type="STRING" id="905079.L1IZ62"/>
<dbReference type="PaxDb" id="55529-EKX41120"/>
<feature type="compositionally biased region" description="Gly residues" evidence="1">
    <location>
        <begin position="106"/>
        <end position="117"/>
    </location>
</feature>
<reference evidence="5" key="2">
    <citation type="submission" date="2012-11" db="EMBL/GenBank/DDBJ databases">
        <authorList>
            <person name="Kuo A."/>
            <person name="Curtis B.A."/>
            <person name="Tanifuji G."/>
            <person name="Burki F."/>
            <person name="Gruber A."/>
            <person name="Irimia M."/>
            <person name="Maruyama S."/>
            <person name="Arias M.C."/>
            <person name="Ball S.G."/>
            <person name="Gile G.H."/>
            <person name="Hirakawa Y."/>
            <person name="Hopkins J.F."/>
            <person name="Rensing S.A."/>
            <person name="Schmutz J."/>
            <person name="Symeonidi A."/>
            <person name="Elias M."/>
            <person name="Eveleigh R.J."/>
            <person name="Herman E.K."/>
            <person name="Klute M.J."/>
            <person name="Nakayama T."/>
            <person name="Obornik M."/>
            <person name="Reyes-Prieto A."/>
            <person name="Armbrust E.V."/>
            <person name="Aves S.J."/>
            <person name="Beiko R.G."/>
            <person name="Coutinho P."/>
            <person name="Dacks J.B."/>
            <person name="Durnford D.G."/>
            <person name="Fast N.M."/>
            <person name="Green B.R."/>
            <person name="Grisdale C."/>
            <person name="Hempe F."/>
            <person name="Henrissat B."/>
            <person name="Hoppner M.P."/>
            <person name="Ishida K.-I."/>
            <person name="Kim E."/>
            <person name="Koreny L."/>
            <person name="Kroth P.G."/>
            <person name="Liu Y."/>
            <person name="Malik S.-B."/>
            <person name="Maier U.G."/>
            <person name="McRose D."/>
            <person name="Mock T."/>
            <person name="Neilson J.A."/>
            <person name="Onodera N.T."/>
            <person name="Poole A.M."/>
            <person name="Pritham E.J."/>
            <person name="Richards T.A."/>
            <person name="Rocap G."/>
            <person name="Roy S.W."/>
            <person name="Sarai C."/>
            <person name="Schaack S."/>
            <person name="Shirato S."/>
            <person name="Slamovits C.H."/>
            <person name="Spencer D.F."/>
            <person name="Suzuki S."/>
            <person name="Worden A.Z."/>
            <person name="Zauner S."/>
            <person name="Barry K."/>
            <person name="Bell C."/>
            <person name="Bharti A.K."/>
            <person name="Crow J.A."/>
            <person name="Grimwood J."/>
            <person name="Kramer R."/>
            <person name="Lindquist E."/>
            <person name="Lucas S."/>
            <person name="Salamov A."/>
            <person name="McFadden G.I."/>
            <person name="Lane C.E."/>
            <person name="Keeling P.J."/>
            <person name="Gray M.W."/>
            <person name="Grigoriev I.V."/>
            <person name="Archibald J.M."/>
        </authorList>
    </citation>
    <scope>NUCLEOTIDE SEQUENCE</scope>
    <source>
        <strain evidence="5">CCMP2712</strain>
    </source>
</reference>
<evidence type="ECO:0000313" key="5">
    <source>
        <dbReference type="Proteomes" id="UP000011087"/>
    </source>
</evidence>
<dbReference type="InterPro" id="IPR019144">
    <property type="entry name" value="Membralin"/>
</dbReference>
<dbReference type="PANTHER" id="PTHR21650:SF4">
    <property type="entry name" value="MEMBRALIN"/>
    <property type="match status" value="1"/>
</dbReference>
<dbReference type="Pfam" id="PF09746">
    <property type="entry name" value="Membralin"/>
    <property type="match status" value="1"/>
</dbReference>
<keyword evidence="2" id="KW-1133">Transmembrane helix</keyword>
<dbReference type="OrthoDB" id="6779347at2759"/>
<evidence type="ECO:0000313" key="3">
    <source>
        <dbReference type="EMBL" id="EKX41120.1"/>
    </source>
</evidence>
<dbReference type="RefSeq" id="XP_005828100.1">
    <property type="nucleotide sequence ID" value="XM_005828043.1"/>
</dbReference>
<dbReference type="EMBL" id="JH993026">
    <property type="protein sequence ID" value="EKX41120.1"/>
    <property type="molecule type" value="Genomic_DNA"/>
</dbReference>
<dbReference type="GO" id="GO:0005783">
    <property type="term" value="C:endoplasmic reticulum"/>
    <property type="evidence" value="ECO:0007669"/>
    <property type="project" value="TreeGrafter"/>
</dbReference>
<evidence type="ECO:0000313" key="4">
    <source>
        <dbReference type="EnsemblProtists" id="EKX41120"/>
    </source>
</evidence>
<protein>
    <submittedName>
        <fullName evidence="3 4">Uncharacterized protein</fullName>
    </submittedName>
</protein>
<reference evidence="4" key="3">
    <citation type="submission" date="2015-06" db="UniProtKB">
        <authorList>
            <consortium name="EnsemblProtists"/>
        </authorList>
    </citation>
    <scope>IDENTIFICATION</scope>
</reference>